<accession>K5VM76</accession>
<name>K5VM76_AGABU</name>
<feature type="non-terminal residue" evidence="1">
    <location>
        <position position="198"/>
    </location>
</feature>
<proteinExistence type="predicted"/>
<dbReference type="HOGENOM" id="CLU_1381009_0_0_1"/>
<evidence type="ECO:0000313" key="2">
    <source>
        <dbReference type="Proteomes" id="UP000008493"/>
    </source>
</evidence>
<reference evidence="2" key="1">
    <citation type="journal article" date="2012" name="Proc. Natl. Acad. Sci. U.S.A.">
        <title>Genome sequence of the button mushroom Agaricus bisporus reveals mechanisms governing adaptation to a humic-rich ecological niche.</title>
        <authorList>
            <person name="Morin E."/>
            <person name="Kohler A."/>
            <person name="Baker A.R."/>
            <person name="Foulongne-Oriol M."/>
            <person name="Lombard V."/>
            <person name="Nagy L.G."/>
            <person name="Ohm R.A."/>
            <person name="Patyshakuliyeva A."/>
            <person name="Brun A."/>
            <person name="Aerts A.L."/>
            <person name="Bailey A.M."/>
            <person name="Billette C."/>
            <person name="Coutinho P.M."/>
            <person name="Deakin G."/>
            <person name="Doddapaneni H."/>
            <person name="Floudas D."/>
            <person name="Grimwood J."/>
            <person name="Hilden K."/>
            <person name="Kuees U."/>
            <person name="LaButti K.M."/>
            <person name="Lapidus A."/>
            <person name="Lindquist E.A."/>
            <person name="Lucas S.M."/>
            <person name="Murat C."/>
            <person name="Riley R.W."/>
            <person name="Salamov A.A."/>
            <person name="Schmutz J."/>
            <person name="Subramanian V."/>
            <person name="Woesten H.A.B."/>
            <person name="Xu J."/>
            <person name="Eastwood D.C."/>
            <person name="Foster G.D."/>
            <person name="Sonnenberg A.S."/>
            <person name="Cullen D."/>
            <person name="de Vries R.P."/>
            <person name="Lundell T."/>
            <person name="Hibbett D.S."/>
            <person name="Henrissat B."/>
            <person name="Burton K.S."/>
            <person name="Kerrigan R.W."/>
            <person name="Challen M.P."/>
            <person name="Grigoriev I.V."/>
            <person name="Martin F."/>
        </authorList>
    </citation>
    <scope>NUCLEOTIDE SEQUENCE [LARGE SCALE GENOMIC DNA]</scope>
    <source>
        <strain evidence="2">JB137-S8 / ATCC MYA-4627 / FGSC 10392</strain>
    </source>
</reference>
<dbReference type="eggNOG" id="ENOG502T26K">
    <property type="taxonomic scope" value="Eukaryota"/>
</dbReference>
<dbReference type="Proteomes" id="UP000008493">
    <property type="component" value="Unassembled WGS sequence"/>
</dbReference>
<dbReference type="KEGG" id="abp:AGABI1DRAFT116359"/>
<dbReference type="GeneID" id="18825069"/>
<dbReference type="EMBL" id="JH971412">
    <property type="protein sequence ID" value="EKM75529.1"/>
    <property type="molecule type" value="Genomic_DNA"/>
</dbReference>
<keyword evidence="2" id="KW-1185">Reference proteome</keyword>
<organism evidence="1 2">
    <name type="scientific">Agaricus bisporus var. burnettii (strain JB137-S8 / ATCC MYA-4627 / FGSC 10392)</name>
    <name type="common">White button mushroom</name>
    <dbReference type="NCBI Taxonomy" id="597362"/>
    <lineage>
        <taxon>Eukaryota</taxon>
        <taxon>Fungi</taxon>
        <taxon>Dikarya</taxon>
        <taxon>Basidiomycota</taxon>
        <taxon>Agaricomycotina</taxon>
        <taxon>Agaricomycetes</taxon>
        <taxon>Agaricomycetidae</taxon>
        <taxon>Agaricales</taxon>
        <taxon>Agaricineae</taxon>
        <taxon>Agaricaceae</taxon>
        <taxon>Agaricus</taxon>
    </lineage>
</organism>
<protein>
    <submittedName>
        <fullName evidence="1">Uncharacterized protein</fullName>
    </submittedName>
</protein>
<dbReference type="RefSeq" id="XP_007333874.1">
    <property type="nucleotide sequence ID" value="XM_007333812.1"/>
</dbReference>
<gene>
    <name evidence="1" type="ORF">AGABI1DRAFT_116359</name>
</gene>
<evidence type="ECO:0000313" key="1">
    <source>
        <dbReference type="EMBL" id="EKM75529.1"/>
    </source>
</evidence>
<dbReference type="OrthoDB" id="2989261at2759"/>
<dbReference type="InParanoid" id="K5VM76"/>
<dbReference type="AlphaFoldDB" id="K5VM76"/>
<sequence length="198" mass="21866">MRTLTAWITASRVVIGALRKLEKPLSASIVTLNDYSREAVSQMKDLQDEIVDQLKAELIDSTWLDRQVKKLNKSLVEETVKAPRVHAEAGLMALAMVARDGTTNIKSQKVKEIFMADPILVGAGKKCCYMCSVLGQVLSAGDKDDFNKVNMQLPGTHGRMLSWDPPQFGVSQSVLDELANNLKQQVIKVAERNAPDQT</sequence>